<keyword evidence="1" id="KW-0812">Transmembrane</keyword>
<name>A0A4Y2N2N8_ARAVE</name>
<reference evidence="2 3" key="1">
    <citation type="journal article" date="2019" name="Sci. Rep.">
        <title>Orb-weaving spider Araneus ventricosus genome elucidates the spidroin gene catalogue.</title>
        <authorList>
            <person name="Kono N."/>
            <person name="Nakamura H."/>
            <person name="Ohtoshi R."/>
            <person name="Moran D.A.P."/>
            <person name="Shinohara A."/>
            <person name="Yoshida Y."/>
            <person name="Fujiwara M."/>
            <person name="Mori M."/>
            <person name="Tomita M."/>
            <person name="Arakawa K."/>
        </authorList>
    </citation>
    <scope>NUCLEOTIDE SEQUENCE [LARGE SCALE GENOMIC DNA]</scope>
</reference>
<proteinExistence type="predicted"/>
<comment type="caution">
    <text evidence="2">The sequence shown here is derived from an EMBL/GenBank/DDBJ whole genome shotgun (WGS) entry which is preliminary data.</text>
</comment>
<protein>
    <submittedName>
        <fullName evidence="2">Uncharacterized protein</fullName>
    </submittedName>
</protein>
<sequence length="207" mass="22940">MGFVISRFVIVIVLCFSISALLCLGRKKKSVNKALQACAHTQMCECGISQRFGDCYEYLTENSRRWLVDELNSCNLVELEYGQTAEAMQKLCSVDPDEFRPCFDETNSKLMKRTVAAATGIYGPDESSAFAKSRICIEAILAFCDSTSDMCMSISIPDNFRESCSSGIVPGCLETSDSQLLKVSKRGKVLAHFRTNVVSHHTACNHF</sequence>
<gene>
    <name evidence="2" type="ORF">AVEN_123574_1</name>
</gene>
<keyword evidence="1" id="KW-0472">Membrane</keyword>
<dbReference type="OrthoDB" id="6433119at2759"/>
<dbReference type="Proteomes" id="UP000499080">
    <property type="component" value="Unassembled WGS sequence"/>
</dbReference>
<dbReference type="EMBL" id="BGPR01008316">
    <property type="protein sequence ID" value="GBN32969.1"/>
    <property type="molecule type" value="Genomic_DNA"/>
</dbReference>
<keyword evidence="1" id="KW-1133">Transmembrane helix</keyword>
<evidence type="ECO:0000256" key="1">
    <source>
        <dbReference type="SAM" id="Phobius"/>
    </source>
</evidence>
<evidence type="ECO:0000313" key="2">
    <source>
        <dbReference type="EMBL" id="GBN32969.1"/>
    </source>
</evidence>
<keyword evidence="3" id="KW-1185">Reference proteome</keyword>
<accession>A0A4Y2N2N8</accession>
<feature type="transmembrane region" description="Helical" evidence="1">
    <location>
        <begin position="6"/>
        <end position="24"/>
    </location>
</feature>
<evidence type="ECO:0000313" key="3">
    <source>
        <dbReference type="Proteomes" id="UP000499080"/>
    </source>
</evidence>
<organism evidence="2 3">
    <name type="scientific">Araneus ventricosus</name>
    <name type="common">Orbweaver spider</name>
    <name type="synonym">Epeira ventricosa</name>
    <dbReference type="NCBI Taxonomy" id="182803"/>
    <lineage>
        <taxon>Eukaryota</taxon>
        <taxon>Metazoa</taxon>
        <taxon>Ecdysozoa</taxon>
        <taxon>Arthropoda</taxon>
        <taxon>Chelicerata</taxon>
        <taxon>Arachnida</taxon>
        <taxon>Araneae</taxon>
        <taxon>Araneomorphae</taxon>
        <taxon>Entelegynae</taxon>
        <taxon>Araneoidea</taxon>
        <taxon>Araneidae</taxon>
        <taxon>Araneus</taxon>
    </lineage>
</organism>
<dbReference type="AlphaFoldDB" id="A0A4Y2N2N8"/>